<dbReference type="Pfam" id="PF16124">
    <property type="entry name" value="RecQ_Zn_bind"/>
    <property type="match status" value="1"/>
</dbReference>
<dbReference type="GO" id="GO:0003677">
    <property type="term" value="F:DNA binding"/>
    <property type="evidence" value="ECO:0007669"/>
    <property type="project" value="UniProtKB-KW"/>
</dbReference>
<evidence type="ECO:0000259" key="13">
    <source>
        <dbReference type="PROSITE" id="PS51194"/>
    </source>
</evidence>
<evidence type="ECO:0000256" key="9">
    <source>
        <dbReference type="ARBA" id="ARBA00034617"/>
    </source>
</evidence>
<dbReference type="GO" id="GO:0005524">
    <property type="term" value="F:ATP binding"/>
    <property type="evidence" value="ECO:0007669"/>
    <property type="project" value="UniProtKB-KW"/>
</dbReference>
<dbReference type="InterPro" id="IPR004589">
    <property type="entry name" value="DNA_helicase_ATP-dep_RecQ"/>
</dbReference>
<dbReference type="CDD" id="cd18794">
    <property type="entry name" value="SF2_C_RecQ"/>
    <property type="match status" value="1"/>
</dbReference>
<dbReference type="InterPro" id="IPR011545">
    <property type="entry name" value="DEAD/DEAH_box_helicase_dom"/>
</dbReference>
<dbReference type="GO" id="GO:0009378">
    <property type="term" value="F:four-way junction helicase activity"/>
    <property type="evidence" value="ECO:0007669"/>
    <property type="project" value="TreeGrafter"/>
</dbReference>
<dbReference type="PANTHER" id="PTHR13710:SF105">
    <property type="entry name" value="ATP-DEPENDENT DNA HELICASE Q1"/>
    <property type="match status" value="1"/>
</dbReference>
<feature type="region of interest" description="Disordered" evidence="11">
    <location>
        <begin position="450"/>
        <end position="475"/>
    </location>
</feature>
<dbReference type="OrthoDB" id="10261556at2759"/>
<dbReference type="eggNOG" id="KOG0351">
    <property type="taxonomic scope" value="Eukaryota"/>
</dbReference>
<dbReference type="GO" id="GO:0046872">
    <property type="term" value="F:metal ion binding"/>
    <property type="evidence" value="ECO:0007669"/>
    <property type="project" value="UniProtKB-KW"/>
</dbReference>
<dbReference type="InterPro" id="IPR001650">
    <property type="entry name" value="Helicase_C-like"/>
</dbReference>
<dbReference type="FunFam" id="3.40.50.300:FF:001389">
    <property type="entry name" value="ATP-dependent DNA helicase RecQ"/>
    <property type="match status" value="1"/>
</dbReference>
<feature type="region of interest" description="Disordered" evidence="11">
    <location>
        <begin position="1"/>
        <end position="139"/>
    </location>
</feature>
<sequence length="1138" mass="123139">MSPGERGKTGARNRGGNCAGGSPSQASRKTIKSGPKQVSRTTAARPATGSRSAVSRSTAGSRTATAGSRTATAGSRTATAGSRTAASRSTGSRSTGASRPTAATRGATSPRKTKAAPKRSPSKKKASRPKAKTKTGNTAVDQQIALPSRLGIVGSNLATKRKVPTCAHYGTHIIQNNFFGWVDQTQTSLRPEPDLCNNRASLQIMTLDDLDELENGLHELDEPLEQALDQTLSTIPGQCLGLHSGLDSGLDSGVDSSAHSAVDSDVNSGVGDTDSDPRSGPNSSLGSGSQLGSDPVLRSDSQLSSHDVSGQVQKVDFAQCLNRDLIPLRNSGEIELNRSTRAVSPVSTAVNSAVNSVNELTAESIAGHKLNAETYLGAGADFKLDMFGPSSLDKMLLNWKFIASRSESTLPDEISLPGESALAGGAGGDDIGTVDDADFLTRKTIQTARAGGAWQTKRSNGDPAGAHAKKVRETVGDADRRKTFPCFNQAATLRRLQNPLHRLEKKPNGLQPVGLEAIKHADSYKPGKNSQPSQLRIQSQLGAQSQAGIQSQGAAHNKAVPRKYTLCTAENSPWFRNDFSWSERLGELNRGVFGHQSFRPLQEEALNSLLSRKDTFVLLPTGGGKSIIYQLGAVATSGVSIVVMPLISLMQDQQQFLDDSGIGCRVLQGTQGWEEVSSIYDECLSDDALKVLFITPEKISASSSLVSLVQKMYEANRLGLIAIDEAHCVSQWGNDFRPDYRKIKRLREICPSVPFLCLTASATPEVINDVCCQLALRDPQVFLTSFNRPNLRYIVHERQGTGVVEIIRLIRGKFLKSNGAACPGIIYCLSRKNCDEVAVELNRAGIRCKAYHSSVNNRETIQKQWMNDEFSVMVATIAFGMGINKKDVRFVIHLAMPNCIENYYQESGRAGRDGEVGECHLFYSPKDKSRHQMLQDANSNLAHKKTSLNGILEYCTDVKTCRRVLLMAHFGQHFDKSNCLLKCDNCATTKSVSTRVCGAQVNRIIDIIAALNVKNTRSWSPDLTLIDLRNILLGHKIKKLQFFEAQLKECQGFGYMKQQGWNESDTQSLLQKMISCKVLGEKVKKLPNKGVATYIYPGPQAFNGARLLNTIELLGKGESDGANAPLGTALHNEPDYFS</sequence>
<evidence type="ECO:0000256" key="6">
    <source>
        <dbReference type="ARBA" id="ARBA00022840"/>
    </source>
</evidence>
<dbReference type="AlphaFoldDB" id="A0A023B712"/>
<feature type="domain" description="Helicase C-terminal" evidence="13">
    <location>
        <begin position="814"/>
        <end position="952"/>
    </location>
</feature>
<dbReference type="PROSITE" id="PS51194">
    <property type="entry name" value="HELICASE_CTER"/>
    <property type="match status" value="1"/>
</dbReference>
<protein>
    <recommendedName>
        <fullName evidence="10">DNA 3'-5' helicase</fullName>
        <ecNumber evidence="10">5.6.2.4</ecNumber>
    </recommendedName>
</protein>
<feature type="compositionally biased region" description="Low complexity" evidence="11">
    <location>
        <begin position="279"/>
        <end position="293"/>
    </location>
</feature>
<dbReference type="Gene3D" id="3.40.50.300">
    <property type="entry name" value="P-loop containing nucleotide triphosphate hydrolases"/>
    <property type="match status" value="2"/>
</dbReference>
<comment type="caution">
    <text evidence="14">The sequence shown here is derived from an EMBL/GenBank/DDBJ whole genome shotgun (WGS) entry which is preliminary data.</text>
</comment>
<evidence type="ECO:0000256" key="8">
    <source>
        <dbReference type="ARBA" id="ARBA00023235"/>
    </source>
</evidence>
<dbReference type="GO" id="GO:0005694">
    <property type="term" value="C:chromosome"/>
    <property type="evidence" value="ECO:0007669"/>
    <property type="project" value="TreeGrafter"/>
</dbReference>
<dbReference type="InterPro" id="IPR032284">
    <property type="entry name" value="RecQ_Zn-bd"/>
</dbReference>
<keyword evidence="4" id="KW-0378">Hydrolase</keyword>
<proteinExistence type="inferred from homology"/>
<dbReference type="CDD" id="cd17920">
    <property type="entry name" value="DEXHc_RecQ"/>
    <property type="match status" value="1"/>
</dbReference>
<dbReference type="VEuPathDB" id="CryptoDB:GNI_073490"/>
<evidence type="ECO:0000256" key="10">
    <source>
        <dbReference type="ARBA" id="ARBA00034808"/>
    </source>
</evidence>
<evidence type="ECO:0000256" key="7">
    <source>
        <dbReference type="ARBA" id="ARBA00023125"/>
    </source>
</evidence>
<feature type="compositionally biased region" description="Low complexity" evidence="11">
    <location>
        <begin position="251"/>
        <end position="268"/>
    </location>
</feature>
<dbReference type="Gene3D" id="1.10.10.10">
    <property type="entry name" value="Winged helix-like DNA-binding domain superfamily/Winged helix DNA-binding domain"/>
    <property type="match status" value="1"/>
</dbReference>
<evidence type="ECO:0000256" key="3">
    <source>
        <dbReference type="ARBA" id="ARBA00022741"/>
    </source>
</evidence>
<feature type="domain" description="Helicase ATP-binding" evidence="12">
    <location>
        <begin position="606"/>
        <end position="780"/>
    </location>
</feature>
<reference evidence="14" key="1">
    <citation type="submission" date="2013-12" db="EMBL/GenBank/DDBJ databases">
        <authorList>
            <person name="Omoto C.K."/>
            <person name="Sibley D."/>
            <person name="Venepally P."/>
            <person name="Hadjithomas M."/>
            <person name="Karamycheva S."/>
            <person name="Brunk B."/>
            <person name="Roos D."/>
            <person name="Caler E."/>
            <person name="Lorenzi H."/>
        </authorList>
    </citation>
    <scope>NUCLEOTIDE SEQUENCE</scope>
</reference>
<evidence type="ECO:0000313" key="15">
    <source>
        <dbReference type="Proteomes" id="UP000019763"/>
    </source>
</evidence>
<dbReference type="GO" id="GO:0043138">
    <property type="term" value="F:3'-5' DNA helicase activity"/>
    <property type="evidence" value="ECO:0007669"/>
    <property type="project" value="UniProtKB-EC"/>
</dbReference>
<comment type="similarity">
    <text evidence="1">Belongs to the helicase family. RecQ subfamily.</text>
</comment>
<keyword evidence="15" id="KW-1185">Reference proteome</keyword>
<evidence type="ECO:0000256" key="1">
    <source>
        <dbReference type="ARBA" id="ARBA00005446"/>
    </source>
</evidence>
<dbReference type="SMART" id="SM00490">
    <property type="entry name" value="HELICc"/>
    <property type="match status" value="1"/>
</dbReference>
<dbReference type="SMART" id="SM00487">
    <property type="entry name" value="DEXDc"/>
    <property type="match status" value="1"/>
</dbReference>
<accession>A0A023B712</accession>
<evidence type="ECO:0000256" key="11">
    <source>
        <dbReference type="SAM" id="MobiDB-lite"/>
    </source>
</evidence>
<feature type="compositionally biased region" description="Low complexity" evidence="11">
    <location>
        <begin position="47"/>
        <end position="99"/>
    </location>
</feature>
<keyword evidence="7" id="KW-0238">DNA-binding</keyword>
<gene>
    <name evidence="14" type="ORF">GNI_073490</name>
</gene>
<keyword evidence="8" id="KW-0413">Isomerase</keyword>
<dbReference type="InterPro" id="IPR036388">
    <property type="entry name" value="WH-like_DNA-bd_sf"/>
</dbReference>
<dbReference type="Pfam" id="PF00271">
    <property type="entry name" value="Helicase_C"/>
    <property type="match status" value="1"/>
</dbReference>
<dbReference type="GO" id="GO:0016787">
    <property type="term" value="F:hydrolase activity"/>
    <property type="evidence" value="ECO:0007669"/>
    <property type="project" value="UniProtKB-KW"/>
</dbReference>
<dbReference type="Pfam" id="PF00270">
    <property type="entry name" value="DEAD"/>
    <property type="match status" value="1"/>
</dbReference>
<dbReference type="GO" id="GO:0005737">
    <property type="term" value="C:cytoplasm"/>
    <property type="evidence" value="ECO:0007669"/>
    <property type="project" value="TreeGrafter"/>
</dbReference>
<dbReference type="NCBIfam" id="TIGR00614">
    <property type="entry name" value="recQ_fam"/>
    <property type="match status" value="1"/>
</dbReference>
<dbReference type="Proteomes" id="UP000019763">
    <property type="component" value="Unassembled WGS sequence"/>
</dbReference>
<feature type="region of interest" description="Disordered" evidence="11">
    <location>
        <begin position="251"/>
        <end position="305"/>
    </location>
</feature>
<evidence type="ECO:0000313" key="14">
    <source>
        <dbReference type="EMBL" id="EZG66951.1"/>
    </source>
</evidence>
<dbReference type="RefSeq" id="XP_011130410.1">
    <property type="nucleotide sequence ID" value="XM_011132108.1"/>
</dbReference>
<dbReference type="EMBL" id="AFNH02000550">
    <property type="protein sequence ID" value="EZG66951.1"/>
    <property type="molecule type" value="Genomic_DNA"/>
</dbReference>
<dbReference type="PROSITE" id="PS51192">
    <property type="entry name" value="HELICASE_ATP_BIND_1"/>
    <property type="match status" value="1"/>
</dbReference>
<evidence type="ECO:0000256" key="5">
    <source>
        <dbReference type="ARBA" id="ARBA00022806"/>
    </source>
</evidence>
<keyword evidence="5 14" id="KW-0347">Helicase</keyword>
<organism evidence="14 15">
    <name type="scientific">Gregarina niphandrodes</name>
    <name type="common">Septate eugregarine</name>
    <dbReference type="NCBI Taxonomy" id="110365"/>
    <lineage>
        <taxon>Eukaryota</taxon>
        <taxon>Sar</taxon>
        <taxon>Alveolata</taxon>
        <taxon>Apicomplexa</taxon>
        <taxon>Conoidasida</taxon>
        <taxon>Gregarinasina</taxon>
        <taxon>Eugregarinorida</taxon>
        <taxon>Gregarinidae</taxon>
        <taxon>Gregarina</taxon>
    </lineage>
</organism>
<keyword evidence="2" id="KW-0479">Metal-binding</keyword>
<evidence type="ECO:0000256" key="2">
    <source>
        <dbReference type="ARBA" id="ARBA00022723"/>
    </source>
</evidence>
<dbReference type="SUPFAM" id="SSF52540">
    <property type="entry name" value="P-loop containing nucleoside triphosphate hydrolases"/>
    <property type="match status" value="1"/>
</dbReference>
<evidence type="ECO:0000256" key="4">
    <source>
        <dbReference type="ARBA" id="ARBA00022801"/>
    </source>
</evidence>
<dbReference type="GO" id="GO:0000724">
    <property type="term" value="P:double-strand break repair via homologous recombination"/>
    <property type="evidence" value="ECO:0007669"/>
    <property type="project" value="TreeGrafter"/>
</dbReference>
<feature type="compositionally biased region" description="Basic residues" evidence="11">
    <location>
        <begin position="111"/>
        <end position="133"/>
    </location>
</feature>
<name>A0A023B712_GRENI</name>
<keyword evidence="3" id="KW-0547">Nucleotide-binding</keyword>
<dbReference type="EC" id="5.6.2.4" evidence="10"/>
<dbReference type="InterPro" id="IPR027417">
    <property type="entry name" value="P-loop_NTPase"/>
</dbReference>
<dbReference type="PANTHER" id="PTHR13710">
    <property type="entry name" value="DNA HELICASE RECQ FAMILY MEMBER"/>
    <property type="match status" value="1"/>
</dbReference>
<evidence type="ECO:0000259" key="12">
    <source>
        <dbReference type="PROSITE" id="PS51192"/>
    </source>
</evidence>
<dbReference type="GeneID" id="22912695"/>
<keyword evidence="6" id="KW-0067">ATP-binding</keyword>
<comment type="catalytic activity">
    <reaction evidence="9">
        <text>Couples ATP hydrolysis with the unwinding of duplex DNA by translocating in the 3'-5' direction.</text>
        <dbReference type="EC" id="5.6.2.4"/>
    </reaction>
</comment>
<dbReference type="InterPro" id="IPR014001">
    <property type="entry name" value="Helicase_ATP-bd"/>
</dbReference>